<dbReference type="InterPro" id="IPR049326">
    <property type="entry name" value="Rhodopsin_dom_fungi"/>
</dbReference>
<feature type="compositionally biased region" description="Basic and acidic residues" evidence="6">
    <location>
        <begin position="395"/>
        <end position="410"/>
    </location>
</feature>
<evidence type="ECO:0000256" key="6">
    <source>
        <dbReference type="SAM" id="MobiDB-lite"/>
    </source>
</evidence>
<dbReference type="Proteomes" id="UP000240883">
    <property type="component" value="Unassembled WGS sequence"/>
</dbReference>
<keyword evidence="3 7" id="KW-1133">Transmembrane helix</keyword>
<feature type="transmembrane region" description="Helical" evidence="7">
    <location>
        <begin position="67"/>
        <end position="88"/>
    </location>
</feature>
<evidence type="ECO:0000313" key="9">
    <source>
        <dbReference type="EMBL" id="PSN65180.1"/>
    </source>
</evidence>
<accession>A0A2T2NIF4</accession>
<reference evidence="9 10" key="1">
    <citation type="journal article" date="2018" name="Front. Microbiol.">
        <title>Genome-Wide Analysis of Corynespora cassiicola Leaf Fall Disease Putative Effectors.</title>
        <authorList>
            <person name="Lopez D."/>
            <person name="Ribeiro S."/>
            <person name="Label P."/>
            <person name="Fumanal B."/>
            <person name="Venisse J.S."/>
            <person name="Kohler A."/>
            <person name="de Oliveira R.R."/>
            <person name="Labutti K."/>
            <person name="Lipzen A."/>
            <person name="Lail K."/>
            <person name="Bauer D."/>
            <person name="Ohm R.A."/>
            <person name="Barry K.W."/>
            <person name="Spatafora J."/>
            <person name="Grigoriev I.V."/>
            <person name="Martin F.M."/>
            <person name="Pujade-Renaud V."/>
        </authorList>
    </citation>
    <scope>NUCLEOTIDE SEQUENCE [LARGE SCALE GENOMIC DNA]</scope>
    <source>
        <strain evidence="9 10">Philippines</strain>
    </source>
</reference>
<keyword evidence="2 7" id="KW-0812">Transmembrane</keyword>
<comment type="similarity">
    <text evidence="5">Belongs to the SAT4 family.</text>
</comment>
<evidence type="ECO:0000256" key="1">
    <source>
        <dbReference type="ARBA" id="ARBA00004141"/>
    </source>
</evidence>
<organism evidence="9 10">
    <name type="scientific">Corynespora cassiicola Philippines</name>
    <dbReference type="NCBI Taxonomy" id="1448308"/>
    <lineage>
        <taxon>Eukaryota</taxon>
        <taxon>Fungi</taxon>
        <taxon>Dikarya</taxon>
        <taxon>Ascomycota</taxon>
        <taxon>Pezizomycotina</taxon>
        <taxon>Dothideomycetes</taxon>
        <taxon>Pleosporomycetidae</taxon>
        <taxon>Pleosporales</taxon>
        <taxon>Corynesporascaceae</taxon>
        <taxon>Corynespora</taxon>
    </lineage>
</organism>
<dbReference type="Pfam" id="PF20684">
    <property type="entry name" value="Fung_rhodopsin"/>
    <property type="match status" value="1"/>
</dbReference>
<sequence>MAVVPGTGPPDPKLIPDIPSDLSMRYAHAFAGLAVALSIIGTLVFGGRMYTRFFPVYRMQADDWVCMVAYALVIVDTGLLLNTIPYAFHGNRRSTWNLADTQNSFYYAFLAQPLWSWAMAMIKTSIALMLLRLEQKQLWRKFLWTLIVVQILLALYNMLTQVMQCFPLKGAWDLLGVVEAKCWSKNAIRVSSICVSTVNVVTDFILSIMPISFLSKIQRPLRERAIIGCLMALGIFAGVASIVKMVAAAQFGRTNDPNSESIQIGMWSSIEELVGLIAACIPCLRSPFQRFLEYFGLVSTHPRSTYDRGYGKVYEESGKMKGTKGRLSVNGHGGGIKMKGLHSADAHSEENILQSPADDAKDGKIWRTTEVHLEEDLGQLGRVLSPGQPVASWSEESHLSKTLDAGRQHP</sequence>
<evidence type="ECO:0000259" key="8">
    <source>
        <dbReference type="Pfam" id="PF20684"/>
    </source>
</evidence>
<gene>
    <name evidence="9" type="ORF">BS50DRAFT_575245</name>
</gene>
<dbReference type="PANTHER" id="PTHR33048">
    <property type="entry name" value="PTH11-LIKE INTEGRAL MEMBRANE PROTEIN (AFU_ORTHOLOGUE AFUA_5G11245)"/>
    <property type="match status" value="1"/>
</dbReference>
<evidence type="ECO:0000256" key="3">
    <source>
        <dbReference type="ARBA" id="ARBA00022989"/>
    </source>
</evidence>
<feature type="transmembrane region" description="Helical" evidence="7">
    <location>
        <begin position="225"/>
        <end position="252"/>
    </location>
</feature>
<evidence type="ECO:0000256" key="4">
    <source>
        <dbReference type="ARBA" id="ARBA00023136"/>
    </source>
</evidence>
<protein>
    <recommendedName>
        <fullName evidence="8">Rhodopsin domain-containing protein</fullName>
    </recommendedName>
</protein>
<feature type="domain" description="Rhodopsin" evidence="8">
    <location>
        <begin position="48"/>
        <end position="290"/>
    </location>
</feature>
<feature type="region of interest" description="Disordered" evidence="6">
    <location>
        <begin position="383"/>
        <end position="410"/>
    </location>
</feature>
<keyword evidence="4 7" id="KW-0472">Membrane</keyword>
<evidence type="ECO:0000256" key="7">
    <source>
        <dbReference type="SAM" id="Phobius"/>
    </source>
</evidence>
<evidence type="ECO:0000256" key="2">
    <source>
        <dbReference type="ARBA" id="ARBA00022692"/>
    </source>
</evidence>
<dbReference type="PANTHER" id="PTHR33048:SF129">
    <property type="entry name" value="INTEGRAL MEMBRANE PROTEIN-RELATED"/>
    <property type="match status" value="1"/>
</dbReference>
<dbReference type="OrthoDB" id="5022096at2759"/>
<evidence type="ECO:0000256" key="5">
    <source>
        <dbReference type="ARBA" id="ARBA00038359"/>
    </source>
</evidence>
<comment type="subcellular location">
    <subcellularLocation>
        <location evidence="1">Membrane</location>
        <topology evidence="1">Multi-pass membrane protein</topology>
    </subcellularLocation>
</comment>
<feature type="transmembrane region" description="Helical" evidence="7">
    <location>
        <begin position="142"/>
        <end position="159"/>
    </location>
</feature>
<dbReference type="InterPro" id="IPR052337">
    <property type="entry name" value="SAT4-like"/>
</dbReference>
<dbReference type="EMBL" id="KZ678137">
    <property type="protein sequence ID" value="PSN65180.1"/>
    <property type="molecule type" value="Genomic_DNA"/>
</dbReference>
<dbReference type="GO" id="GO:0016020">
    <property type="term" value="C:membrane"/>
    <property type="evidence" value="ECO:0007669"/>
    <property type="project" value="UniProtKB-SubCell"/>
</dbReference>
<keyword evidence="10" id="KW-1185">Reference proteome</keyword>
<feature type="transmembrane region" description="Helical" evidence="7">
    <location>
        <begin position="190"/>
        <end position="213"/>
    </location>
</feature>
<feature type="transmembrane region" description="Helical" evidence="7">
    <location>
        <begin position="108"/>
        <end position="130"/>
    </location>
</feature>
<dbReference type="AlphaFoldDB" id="A0A2T2NIF4"/>
<proteinExistence type="inferred from homology"/>
<evidence type="ECO:0000313" key="10">
    <source>
        <dbReference type="Proteomes" id="UP000240883"/>
    </source>
</evidence>
<name>A0A2T2NIF4_CORCC</name>
<feature type="transmembrane region" description="Helical" evidence="7">
    <location>
        <begin position="26"/>
        <end position="46"/>
    </location>
</feature>